<name>A0A285J9I6_9GAMM</name>
<dbReference type="GO" id="GO:0004792">
    <property type="term" value="F:thiosulfate-cyanide sulfurtransferase activity"/>
    <property type="evidence" value="ECO:0007669"/>
    <property type="project" value="TreeGrafter"/>
</dbReference>
<evidence type="ECO:0000313" key="3">
    <source>
        <dbReference type="Proteomes" id="UP000219353"/>
    </source>
</evidence>
<proteinExistence type="predicted"/>
<evidence type="ECO:0000313" key="2">
    <source>
        <dbReference type="EMBL" id="SNY55761.1"/>
    </source>
</evidence>
<accession>A0A285J9I6</accession>
<dbReference type="InterPro" id="IPR001763">
    <property type="entry name" value="Rhodanese-like_dom"/>
</dbReference>
<dbReference type="OrthoDB" id="9791096at2"/>
<dbReference type="CDD" id="cd00158">
    <property type="entry name" value="RHOD"/>
    <property type="match status" value="1"/>
</dbReference>
<dbReference type="EMBL" id="OBEB01000006">
    <property type="protein sequence ID" value="SNY55761.1"/>
    <property type="molecule type" value="Genomic_DNA"/>
</dbReference>
<keyword evidence="2" id="KW-0808">Transferase</keyword>
<dbReference type="InterPro" id="IPR036873">
    <property type="entry name" value="Rhodanese-like_dom_sf"/>
</dbReference>
<feature type="domain" description="Rhodanese" evidence="1">
    <location>
        <begin position="29"/>
        <end position="133"/>
    </location>
</feature>
<evidence type="ECO:0000259" key="1">
    <source>
        <dbReference type="PROSITE" id="PS50206"/>
    </source>
</evidence>
<dbReference type="SUPFAM" id="SSF52821">
    <property type="entry name" value="Rhodanese/Cell cycle control phosphatase"/>
    <property type="match status" value="1"/>
</dbReference>
<reference evidence="3" key="1">
    <citation type="submission" date="2017-09" db="EMBL/GenBank/DDBJ databases">
        <authorList>
            <person name="Varghese N."/>
            <person name="Submissions S."/>
        </authorList>
    </citation>
    <scope>NUCLEOTIDE SEQUENCE [LARGE SCALE GENOMIC DNA]</scope>
    <source>
        <strain evidence="3">CGMCC 1.12461</strain>
    </source>
</reference>
<dbReference type="SMART" id="SM00450">
    <property type="entry name" value="RHOD"/>
    <property type="match status" value="1"/>
</dbReference>
<dbReference type="Proteomes" id="UP000219353">
    <property type="component" value="Unassembled WGS sequence"/>
</dbReference>
<sequence>MKTSQQLIAEATANIKEVTIAELEDYLQKQPEPRLIDVREPAEFAQGHIAGAVNYPRGVLEMQLANHPAVAASGCAADIALTQLASQPLYLICRSGGRSALAAESLQRMGFTDVYSVAGGMQGWLNANLATQSNQQS</sequence>
<organism evidence="2 3">
    <name type="scientific">Arsukibacterium tuosuense</name>
    <dbReference type="NCBI Taxonomy" id="1323745"/>
    <lineage>
        <taxon>Bacteria</taxon>
        <taxon>Pseudomonadati</taxon>
        <taxon>Pseudomonadota</taxon>
        <taxon>Gammaproteobacteria</taxon>
        <taxon>Chromatiales</taxon>
        <taxon>Chromatiaceae</taxon>
        <taxon>Arsukibacterium</taxon>
    </lineage>
</organism>
<dbReference type="AlphaFoldDB" id="A0A285J9I6"/>
<dbReference type="RefSeq" id="WP_097112161.1">
    <property type="nucleotide sequence ID" value="NZ_OBEB01000006.1"/>
</dbReference>
<dbReference type="PANTHER" id="PTHR44086">
    <property type="entry name" value="THIOSULFATE SULFURTRANSFERASE RDL2, MITOCHONDRIAL-RELATED"/>
    <property type="match status" value="1"/>
</dbReference>
<protein>
    <submittedName>
        <fullName evidence="2">Rhodanese-related sulfurtransferase</fullName>
    </submittedName>
</protein>
<keyword evidence="3" id="KW-1185">Reference proteome</keyword>
<dbReference type="PROSITE" id="PS50206">
    <property type="entry name" value="RHODANESE_3"/>
    <property type="match status" value="1"/>
</dbReference>
<dbReference type="PANTHER" id="PTHR44086:SF13">
    <property type="entry name" value="THIOSULFATE SULFURTRANSFERASE PSPE"/>
    <property type="match status" value="1"/>
</dbReference>
<dbReference type="Gene3D" id="3.40.250.10">
    <property type="entry name" value="Rhodanese-like domain"/>
    <property type="match status" value="1"/>
</dbReference>
<dbReference type="Pfam" id="PF00581">
    <property type="entry name" value="Rhodanese"/>
    <property type="match status" value="1"/>
</dbReference>
<gene>
    <name evidence="2" type="ORF">SAMN06297280_2967</name>
</gene>